<dbReference type="InterPro" id="IPR002446">
    <property type="entry name" value="Lipocalin_bac"/>
</dbReference>
<dbReference type="InterPro" id="IPR022271">
    <property type="entry name" value="Lipocalin_ApoD"/>
</dbReference>
<dbReference type="PRINTS" id="PR01171">
    <property type="entry name" value="BCTLIPOCALIN"/>
</dbReference>
<dbReference type="InterPro" id="IPR047202">
    <property type="entry name" value="Lipocalin_Blc-like_dom"/>
</dbReference>
<protein>
    <submittedName>
        <fullName evidence="4">Outer membrane lipoprotein Blc</fullName>
    </submittedName>
</protein>
<keyword evidence="2" id="KW-0732">Signal</keyword>
<evidence type="ECO:0000256" key="2">
    <source>
        <dbReference type="PIRNR" id="PIRNR036893"/>
    </source>
</evidence>
<dbReference type="CDD" id="cd19438">
    <property type="entry name" value="lipocalin_Blc-like"/>
    <property type="match status" value="1"/>
</dbReference>
<dbReference type="Gene3D" id="2.40.128.20">
    <property type="match status" value="1"/>
</dbReference>
<proteinExistence type="inferred from homology"/>
<dbReference type="InterPro" id="IPR012674">
    <property type="entry name" value="Calycin"/>
</dbReference>
<name>A0ABM9DBE2_9BACT</name>
<keyword evidence="4" id="KW-0449">Lipoprotein</keyword>
<dbReference type="PIRSF" id="PIRSF036893">
    <property type="entry name" value="Lipocalin_ApoD"/>
    <property type="match status" value="1"/>
</dbReference>
<dbReference type="Pfam" id="PF08212">
    <property type="entry name" value="Lipocalin_2"/>
    <property type="match status" value="1"/>
</dbReference>
<feature type="signal peptide" evidence="2">
    <location>
        <begin position="1"/>
        <end position="27"/>
    </location>
</feature>
<evidence type="ECO:0000313" key="4">
    <source>
        <dbReference type="EMBL" id="CAH2031714.1"/>
    </source>
</evidence>
<gene>
    <name evidence="4" type="primary">blc</name>
    <name evidence="4" type="ORF">GEAMG1_1882</name>
</gene>
<accession>A0ABM9DBE2</accession>
<evidence type="ECO:0000259" key="3">
    <source>
        <dbReference type="Pfam" id="PF08212"/>
    </source>
</evidence>
<dbReference type="Proteomes" id="UP001295463">
    <property type="component" value="Chromosome"/>
</dbReference>
<dbReference type="PANTHER" id="PTHR10612">
    <property type="entry name" value="APOLIPOPROTEIN D"/>
    <property type="match status" value="1"/>
</dbReference>
<feature type="domain" description="Lipocalin/cytosolic fatty-acid binding" evidence="3">
    <location>
        <begin position="40"/>
        <end position="177"/>
    </location>
</feature>
<evidence type="ECO:0000256" key="1">
    <source>
        <dbReference type="ARBA" id="ARBA00006889"/>
    </source>
</evidence>
<keyword evidence="5" id="KW-1185">Reference proteome</keyword>
<sequence length="178" mass="19998">MRASSRIITVVALLALVWAAAAGTGSAASGAPPLPTVPKVDLPRYMGLWHEIARLDHSFQRGCGKSSATYTLLPDGEVEVLNRCVDLADGHLREAKGRAWSVDPVGNARFKVSFFWPFRGDYWVIDLGREYEYAVVGSPNRRYLWILARQPSLDEPVYRDIVEKLRRQGFPVEQLTRK</sequence>
<reference evidence="4 5" key="1">
    <citation type="submission" date="2022-03" db="EMBL/GenBank/DDBJ databases">
        <authorList>
            <person name="Koch H."/>
        </authorList>
    </citation>
    <scope>NUCLEOTIDE SEQUENCE [LARGE SCALE GENOMIC DNA]</scope>
    <source>
        <strain evidence="4 5">G1</strain>
    </source>
</reference>
<organism evidence="4 5">
    <name type="scientific">Trichlorobacter ammonificans</name>
    <dbReference type="NCBI Taxonomy" id="2916410"/>
    <lineage>
        <taxon>Bacteria</taxon>
        <taxon>Pseudomonadati</taxon>
        <taxon>Thermodesulfobacteriota</taxon>
        <taxon>Desulfuromonadia</taxon>
        <taxon>Geobacterales</taxon>
        <taxon>Geobacteraceae</taxon>
        <taxon>Trichlorobacter</taxon>
    </lineage>
</organism>
<dbReference type="EMBL" id="OW150024">
    <property type="protein sequence ID" value="CAH2031714.1"/>
    <property type="molecule type" value="Genomic_DNA"/>
</dbReference>
<dbReference type="RefSeq" id="WP_305732518.1">
    <property type="nucleotide sequence ID" value="NZ_OW150024.1"/>
</dbReference>
<feature type="chain" id="PRO_5045015470" evidence="2">
    <location>
        <begin position="28"/>
        <end position="178"/>
    </location>
</feature>
<comment type="similarity">
    <text evidence="1 2">Belongs to the calycin superfamily. Lipocalin family.</text>
</comment>
<dbReference type="InterPro" id="IPR000566">
    <property type="entry name" value="Lipocln_cytosolic_FA-bd_dom"/>
</dbReference>
<evidence type="ECO:0000313" key="5">
    <source>
        <dbReference type="Proteomes" id="UP001295463"/>
    </source>
</evidence>
<dbReference type="SUPFAM" id="SSF50814">
    <property type="entry name" value="Lipocalins"/>
    <property type="match status" value="1"/>
</dbReference>
<dbReference type="PANTHER" id="PTHR10612:SF34">
    <property type="entry name" value="APOLIPOPROTEIN D"/>
    <property type="match status" value="1"/>
</dbReference>